<evidence type="ECO:0000313" key="2">
    <source>
        <dbReference type="EMBL" id="MBB3174285.1"/>
    </source>
</evidence>
<keyword evidence="4" id="KW-1185">Reference proteome</keyword>
<comment type="caution">
    <text evidence="2">The sequence shown here is derived from an EMBL/GenBank/DDBJ whole genome shotgun (WGS) entry which is preliminary data.</text>
</comment>
<proteinExistence type="predicted"/>
<dbReference type="GO" id="GO:0008168">
    <property type="term" value="F:methyltransferase activity"/>
    <property type="evidence" value="ECO:0007669"/>
    <property type="project" value="UniProtKB-KW"/>
</dbReference>
<dbReference type="EMBL" id="JACHXV010000007">
    <property type="protein sequence ID" value="MBB3174285.1"/>
    <property type="molecule type" value="Genomic_DNA"/>
</dbReference>
<evidence type="ECO:0000313" key="3">
    <source>
        <dbReference type="EMBL" id="NVN31703.1"/>
    </source>
</evidence>
<keyword evidence="2" id="KW-0808">Transferase</keyword>
<dbReference type="Gene3D" id="3.40.50.150">
    <property type="entry name" value="Vaccinia Virus protein VP39"/>
    <property type="match status" value="1"/>
</dbReference>
<dbReference type="RefSeq" id="WP_176626188.1">
    <property type="nucleotide sequence ID" value="NZ_JABXXQ010000464.1"/>
</dbReference>
<keyword evidence="2" id="KW-0489">Methyltransferase</keyword>
<evidence type="ECO:0000313" key="5">
    <source>
        <dbReference type="Proteomes" id="UP000565205"/>
    </source>
</evidence>
<dbReference type="InterPro" id="IPR016980">
    <property type="entry name" value="S-AdoMet-dep_MeTrfase_Alr7345"/>
</dbReference>
<dbReference type="GO" id="GO:0032259">
    <property type="term" value="P:methylation"/>
    <property type="evidence" value="ECO:0007669"/>
    <property type="project" value="UniProtKB-KW"/>
</dbReference>
<dbReference type="InterPro" id="IPR029063">
    <property type="entry name" value="SAM-dependent_MTases_sf"/>
</dbReference>
<dbReference type="Proteomes" id="UP000565205">
    <property type="component" value="Unassembled WGS sequence"/>
</dbReference>
<dbReference type="AlphaFoldDB" id="A0A839V0A9"/>
<keyword evidence="1" id="KW-0732">Signal</keyword>
<dbReference type="EMBL" id="JABXXQ010000464">
    <property type="protein sequence ID" value="NVN31703.1"/>
    <property type="molecule type" value="Genomic_DNA"/>
</dbReference>
<dbReference type="SUPFAM" id="SSF53335">
    <property type="entry name" value="S-adenosyl-L-methionine-dependent methyltransferases"/>
    <property type="match status" value="1"/>
</dbReference>
<accession>A0A839V0A9</accession>
<organism evidence="2 4">
    <name type="scientific">Endobacter medicaginis</name>
    <dbReference type="NCBI Taxonomy" id="1181271"/>
    <lineage>
        <taxon>Bacteria</taxon>
        <taxon>Pseudomonadati</taxon>
        <taxon>Pseudomonadota</taxon>
        <taxon>Alphaproteobacteria</taxon>
        <taxon>Acetobacterales</taxon>
        <taxon>Acetobacteraceae</taxon>
        <taxon>Endobacter</taxon>
    </lineage>
</organism>
<name>A0A839V0A9_9PROT</name>
<dbReference type="PIRSF" id="PIRSF031679">
    <property type="entry name" value="Mtase_Alr7345_prd"/>
    <property type="match status" value="1"/>
</dbReference>
<reference evidence="3 5" key="1">
    <citation type="submission" date="2020-06" db="EMBL/GenBank/DDBJ databases">
        <title>Description of novel acetic acid bacteria.</title>
        <authorList>
            <person name="Sombolestani A."/>
        </authorList>
    </citation>
    <scope>NUCLEOTIDE SEQUENCE [LARGE SCALE GENOMIC DNA]</scope>
    <source>
        <strain evidence="3 5">LMG 26838</strain>
    </source>
</reference>
<evidence type="ECO:0000256" key="1">
    <source>
        <dbReference type="SAM" id="SignalP"/>
    </source>
</evidence>
<dbReference type="Proteomes" id="UP000557688">
    <property type="component" value="Unassembled WGS sequence"/>
</dbReference>
<gene>
    <name evidence="2" type="ORF">FHR90_002126</name>
    <name evidence="3" type="ORF">HUK83_15350</name>
</gene>
<feature type="chain" id="PRO_5036418321" evidence="1">
    <location>
        <begin position="22"/>
        <end position="273"/>
    </location>
</feature>
<reference evidence="2 4" key="2">
    <citation type="submission" date="2020-08" db="EMBL/GenBank/DDBJ databases">
        <title>Genomic Encyclopedia of Type Strains, Phase III (KMG-III): the genomes of soil and plant-associated and newly described type strains.</title>
        <authorList>
            <person name="Whitman W."/>
        </authorList>
    </citation>
    <scope>NUCLEOTIDE SEQUENCE [LARGE SCALE GENOMIC DNA]</scope>
    <source>
        <strain evidence="2 4">CECT 8088</strain>
    </source>
</reference>
<sequence length="273" mass="29544">MAFRSAALATLLLVATGPASAQTAPPHSLAEAVASPVRSPSLVARDAARHPQAELEFFGITPSSNVVEIWPGGGYWTEILAPYLHDHGTYHVALGDAEGDRTEAAFARIPTRLAEKIKAEPALFDHIRFTELAHGHDVIAPPGTADVVLTFRNLHNWMAADDATEMLDAIHAALKPGGILGIEDHRARPDQKQDPQAADGYVRQDYAIALIENAGFKLVGSSEIDANPRDTTHWPKGVWTLPPSYALGTQDHDRYAAVGEADNFVLKFRKLGR</sequence>
<feature type="signal peptide" evidence="1">
    <location>
        <begin position="1"/>
        <end position="21"/>
    </location>
</feature>
<protein>
    <submittedName>
        <fullName evidence="3">Class I SAM-dependent methyltransferase</fullName>
    </submittedName>
    <submittedName>
        <fullName evidence="2">Putative methyltransferase</fullName>
    </submittedName>
</protein>
<evidence type="ECO:0000313" key="4">
    <source>
        <dbReference type="Proteomes" id="UP000557688"/>
    </source>
</evidence>